<reference evidence="8" key="1">
    <citation type="submission" date="2018-10" db="EMBL/GenBank/DDBJ databases">
        <title>Hidden diversity of soil giant viruses.</title>
        <authorList>
            <person name="Schulz F."/>
            <person name="Alteio L."/>
            <person name="Goudeau D."/>
            <person name="Ryan E.M."/>
            <person name="Malmstrom R.R."/>
            <person name="Blanchard J."/>
            <person name="Woyke T."/>
        </authorList>
    </citation>
    <scope>NUCLEOTIDE SEQUENCE</scope>
    <source>
        <strain evidence="8">TEV1</strain>
    </source>
</reference>
<keyword evidence="2" id="KW-0436">Ligase</keyword>
<dbReference type="NCBIfam" id="TIGR00414">
    <property type="entry name" value="serS"/>
    <property type="match status" value="1"/>
</dbReference>
<sequence length="459" mass="52910">MDIKFIKANNEFVKQNQIKRFKDPKVVDVIIELDEERVKNEYFVSICNRLKKIVSGFVKNAEDGKKYSDDTSTLFDVHFDSLYLLVKDNKMRNIEEYFDYLKFMKSDYIGLSKFIDGKIKEIPSDLLEKRDKLVNQLGNTLHENVPVDNNEDNNAIVCVKDNNLKESNSSPLTHVTIAQKLGIVDTETGSKIAGNRGYFLKGFGVKLNMALLTYAMDFLEERGYTPCYTPHFMNPEVMGSLCQQEDYDDTLYKIYSDKDTFKYMIATSEQPLTGYYANKQFPVNGKQDLPVKFAGISTCYRKETGRHDHDSGIFRVHQFEKIEQLCLVEPEKSPEMLEHMINNAKEFYDSLNISYRVVTIVSGALNNSASIKYDLEGYFVGSQKYKELVSCSNCTDFFSRRLNIKNKYGKYVHILNSTLCANTRTICVILEQYQTDTGIIVPEVLRKYMGGKDFIPYFC</sequence>
<evidence type="ECO:0000256" key="6">
    <source>
        <dbReference type="ARBA" id="ARBA00031113"/>
    </source>
</evidence>
<dbReference type="EC" id="6.1.1.11" evidence="1"/>
<dbReference type="InterPro" id="IPR015866">
    <property type="entry name" value="Ser-tRNA-synth_1_N"/>
</dbReference>
<dbReference type="InterPro" id="IPR042103">
    <property type="entry name" value="SerRS_1_N_sf"/>
</dbReference>
<name>A0A3G4ZM99_9VIRU</name>
<proteinExistence type="predicted"/>
<dbReference type="EMBL" id="MK071980">
    <property type="protein sequence ID" value="AYV75534.1"/>
    <property type="molecule type" value="Genomic_DNA"/>
</dbReference>
<dbReference type="InterPro" id="IPR002314">
    <property type="entry name" value="aa-tRNA-synt_IIb"/>
</dbReference>
<keyword evidence="5 8" id="KW-0030">Aminoacyl-tRNA synthetase</keyword>
<dbReference type="InterPro" id="IPR045864">
    <property type="entry name" value="aa-tRNA-synth_II/BPL/LPL"/>
</dbReference>
<dbReference type="PANTHER" id="PTHR11778">
    <property type="entry name" value="SERYL-TRNA SYNTHETASE"/>
    <property type="match status" value="1"/>
</dbReference>
<dbReference type="PIRSF" id="PIRSF001529">
    <property type="entry name" value="Ser-tRNA-synth_IIa"/>
    <property type="match status" value="1"/>
</dbReference>
<dbReference type="Gene3D" id="1.10.287.40">
    <property type="entry name" value="Serine-tRNA synthetase, tRNA binding domain"/>
    <property type="match status" value="1"/>
</dbReference>
<evidence type="ECO:0000313" key="8">
    <source>
        <dbReference type="EMBL" id="AYV75534.1"/>
    </source>
</evidence>
<feature type="domain" description="Aminoacyl-transfer RNA synthetases class-II family profile" evidence="7">
    <location>
        <begin position="173"/>
        <end position="442"/>
    </location>
</feature>
<dbReference type="Pfam" id="PF00587">
    <property type="entry name" value="tRNA-synt_2b"/>
    <property type="match status" value="1"/>
</dbReference>
<gene>
    <name evidence="8" type="ORF">Terrestrivirus2_42</name>
</gene>
<dbReference type="InterPro" id="IPR006195">
    <property type="entry name" value="aa-tRNA-synth_II"/>
</dbReference>
<dbReference type="SUPFAM" id="SSF55681">
    <property type="entry name" value="Class II aaRS and biotin synthetases"/>
    <property type="match status" value="1"/>
</dbReference>
<evidence type="ECO:0000259" key="7">
    <source>
        <dbReference type="PROSITE" id="PS50862"/>
    </source>
</evidence>
<accession>A0A3G4ZM99</accession>
<evidence type="ECO:0000256" key="2">
    <source>
        <dbReference type="ARBA" id="ARBA00022598"/>
    </source>
</evidence>
<dbReference type="PROSITE" id="PS50862">
    <property type="entry name" value="AA_TRNA_LIGASE_II"/>
    <property type="match status" value="1"/>
</dbReference>
<dbReference type="InterPro" id="IPR002317">
    <property type="entry name" value="Ser-tRNA-ligase_type_1"/>
</dbReference>
<dbReference type="GO" id="GO:0005524">
    <property type="term" value="F:ATP binding"/>
    <property type="evidence" value="ECO:0007669"/>
    <property type="project" value="UniProtKB-KW"/>
</dbReference>
<evidence type="ECO:0000256" key="4">
    <source>
        <dbReference type="ARBA" id="ARBA00022840"/>
    </source>
</evidence>
<evidence type="ECO:0000256" key="3">
    <source>
        <dbReference type="ARBA" id="ARBA00022741"/>
    </source>
</evidence>
<keyword evidence="4" id="KW-0067">ATP-binding</keyword>
<organism evidence="8">
    <name type="scientific">Terrestrivirus sp</name>
    <dbReference type="NCBI Taxonomy" id="2487775"/>
    <lineage>
        <taxon>Viruses</taxon>
        <taxon>Varidnaviria</taxon>
        <taxon>Bamfordvirae</taxon>
        <taxon>Nucleocytoviricota</taxon>
        <taxon>Megaviricetes</taxon>
        <taxon>Imitervirales</taxon>
        <taxon>Mimiviridae</taxon>
        <taxon>Klosneuvirinae</taxon>
    </lineage>
</organism>
<protein>
    <recommendedName>
        <fullName evidence="1">serine--tRNA ligase</fullName>
        <ecNumber evidence="1">6.1.1.11</ecNumber>
    </recommendedName>
    <alternativeName>
        <fullName evidence="6">Seryl-tRNA synthetase</fullName>
    </alternativeName>
</protein>
<evidence type="ECO:0000256" key="5">
    <source>
        <dbReference type="ARBA" id="ARBA00023146"/>
    </source>
</evidence>
<dbReference type="Gene3D" id="3.30.930.10">
    <property type="entry name" value="Bira Bifunctional Protein, Domain 2"/>
    <property type="match status" value="1"/>
</dbReference>
<dbReference type="Pfam" id="PF02403">
    <property type="entry name" value="Seryl_tRNA_N"/>
    <property type="match status" value="1"/>
</dbReference>
<dbReference type="GO" id="GO:0004828">
    <property type="term" value="F:serine-tRNA ligase activity"/>
    <property type="evidence" value="ECO:0007669"/>
    <property type="project" value="UniProtKB-EC"/>
</dbReference>
<keyword evidence="3" id="KW-0547">Nucleotide-binding</keyword>
<evidence type="ECO:0000256" key="1">
    <source>
        <dbReference type="ARBA" id="ARBA00012840"/>
    </source>
</evidence>